<dbReference type="AlphaFoldDB" id="A0A376CJT7"/>
<keyword evidence="3" id="KW-1185">Reference proteome</keyword>
<reference evidence="2 3" key="1">
    <citation type="submission" date="2018-06" db="EMBL/GenBank/DDBJ databases">
        <authorList>
            <consortium name="Pathogen Informatics"/>
            <person name="Doyle S."/>
        </authorList>
    </citation>
    <scope>NUCLEOTIDE SEQUENCE [LARGE SCALE GENOMIC DNA]</scope>
    <source>
        <strain evidence="2 3">NCTC11862</strain>
    </source>
</reference>
<sequence length="154" mass="17104">MIATSDNDRKEAVILPPDSDDMEQLHELAGILESACGDAVLIGPDGHETAIPEQVSKVLVGVVDAMAHGRAITLTPIDTKLTTQEAADFLEISRPTLIKLLEKGRIPYEKMPESRHRRILLTDLVEYRQAHKERQVRILDLLVEDAEEAGLYQA</sequence>
<evidence type="ECO:0000313" key="2">
    <source>
        <dbReference type="EMBL" id="STC68532.1"/>
    </source>
</evidence>
<keyword evidence="2" id="KW-0238">DNA-binding</keyword>
<dbReference type="Proteomes" id="UP000254467">
    <property type="component" value="Unassembled WGS sequence"/>
</dbReference>
<accession>A0A376CJT7</accession>
<dbReference type="Pfam" id="PF12728">
    <property type="entry name" value="HTH_17"/>
    <property type="match status" value="1"/>
</dbReference>
<dbReference type="InterPro" id="IPR041657">
    <property type="entry name" value="HTH_17"/>
</dbReference>
<dbReference type="EMBL" id="UFXQ01000001">
    <property type="protein sequence ID" value="STC68532.1"/>
    <property type="molecule type" value="Genomic_DNA"/>
</dbReference>
<dbReference type="SUPFAM" id="SSF46955">
    <property type="entry name" value="Putative DNA-binding domain"/>
    <property type="match status" value="1"/>
</dbReference>
<organism evidence="2 3">
    <name type="scientific">Corynebacterium pilosum</name>
    <dbReference type="NCBI Taxonomy" id="35756"/>
    <lineage>
        <taxon>Bacteria</taxon>
        <taxon>Bacillati</taxon>
        <taxon>Actinomycetota</taxon>
        <taxon>Actinomycetes</taxon>
        <taxon>Mycobacteriales</taxon>
        <taxon>Corynebacteriaceae</taxon>
        <taxon>Corynebacterium</taxon>
    </lineage>
</organism>
<evidence type="ECO:0000313" key="3">
    <source>
        <dbReference type="Proteomes" id="UP000254467"/>
    </source>
</evidence>
<dbReference type="InterPro" id="IPR009061">
    <property type="entry name" value="DNA-bd_dom_put_sf"/>
</dbReference>
<dbReference type="InterPro" id="IPR010093">
    <property type="entry name" value="SinI_DNA-bd"/>
</dbReference>
<feature type="domain" description="Helix-turn-helix" evidence="1">
    <location>
        <begin position="81"/>
        <end position="131"/>
    </location>
</feature>
<dbReference type="STRING" id="35756.GCA_001044155_01571"/>
<protein>
    <submittedName>
        <fullName evidence="2">DNA-binding protein, excisionase family</fullName>
    </submittedName>
</protein>
<name>A0A376CJT7_9CORY</name>
<gene>
    <name evidence="2" type="ORF">NCTC11862_00289</name>
</gene>
<dbReference type="GO" id="GO:0003677">
    <property type="term" value="F:DNA binding"/>
    <property type="evidence" value="ECO:0007669"/>
    <property type="project" value="UniProtKB-KW"/>
</dbReference>
<dbReference type="OrthoDB" id="26212at2"/>
<proteinExistence type="predicted"/>
<dbReference type="RefSeq" id="WP_115324614.1">
    <property type="nucleotide sequence ID" value="NZ_LDYD01000006.1"/>
</dbReference>
<dbReference type="NCBIfam" id="TIGR01764">
    <property type="entry name" value="excise"/>
    <property type="match status" value="1"/>
</dbReference>
<evidence type="ECO:0000259" key="1">
    <source>
        <dbReference type="Pfam" id="PF12728"/>
    </source>
</evidence>